<name>A0AAV3QYN5_LITER</name>
<protein>
    <submittedName>
        <fullName evidence="2">Uncharacterized protein</fullName>
    </submittedName>
</protein>
<organism evidence="2 3">
    <name type="scientific">Lithospermum erythrorhizon</name>
    <name type="common">Purple gromwell</name>
    <name type="synonym">Lithospermum officinale var. erythrorhizon</name>
    <dbReference type="NCBI Taxonomy" id="34254"/>
    <lineage>
        <taxon>Eukaryota</taxon>
        <taxon>Viridiplantae</taxon>
        <taxon>Streptophyta</taxon>
        <taxon>Embryophyta</taxon>
        <taxon>Tracheophyta</taxon>
        <taxon>Spermatophyta</taxon>
        <taxon>Magnoliopsida</taxon>
        <taxon>eudicotyledons</taxon>
        <taxon>Gunneridae</taxon>
        <taxon>Pentapetalae</taxon>
        <taxon>asterids</taxon>
        <taxon>lamiids</taxon>
        <taxon>Boraginales</taxon>
        <taxon>Boraginaceae</taxon>
        <taxon>Boraginoideae</taxon>
        <taxon>Lithospermeae</taxon>
        <taxon>Lithospermum</taxon>
    </lineage>
</organism>
<proteinExistence type="predicted"/>
<evidence type="ECO:0000313" key="3">
    <source>
        <dbReference type="Proteomes" id="UP001454036"/>
    </source>
</evidence>
<evidence type="ECO:0000256" key="1">
    <source>
        <dbReference type="SAM" id="MobiDB-lite"/>
    </source>
</evidence>
<dbReference type="EMBL" id="BAABME010006315">
    <property type="protein sequence ID" value="GAA0168020.1"/>
    <property type="molecule type" value="Genomic_DNA"/>
</dbReference>
<sequence length="111" mass="12648">MIEITSAKQCLEEPVTEFINKWRSLSLKCKDRLSERSAICICIQELIKAVNKGKWSAIYEATPSKVKYEVDKPEELPKVNKEYEYVVTSKSTKFSSKSKKNTGALNLGNKK</sequence>
<gene>
    <name evidence="2" type="ORF">LIER_22837</name>
</gene>
<accession>A0AAV3QYN5</accession>
<evidence type="ECO:0000313" key="2">
    <source>
        <dbReference type="EMBL" id="GAA0168020.1"/>
    </source>
</evidence>
<comment type="caution">
    <text evidence="2">The sequence shown here is derived from an EMBL/GenBank/DDBJ whole genome shotgun (WGS) entry which is preliminary data.</text>
</comment>
<dbReference type="AlphaFoldDB" id="A0AAV3QYN5"/>
<dbReference type="Proteomes" id="UP001454036">
    <property type="component" value="Unassembled WGS sequence"/>
</dbReference>
<feature type="region of interest" description="Disordered" evidence="1">
    <location>
        <begin position="91"/>
        <end position="111"/>
    </location>
</feature>
<keyword evidence="3" id="KW-1185">Reference proteome</keyword>
<reference evidence="2 3" key="1">
    <citation type="submission" date="2024-01" db="EMBL/GenBank/DDBJ databases">
        <title>The complete chloroplast genome sequence of Lithospermum erythrorhizon: insights into the phylogenetic relationship among Boraginaceae species and the maternal lineages of purple gromwells.</title>
        <authorList>
            <person name="Okada T."/>
            <person name="Watanabe K."/>
        </authorList>
    </citation>
    <scope>NUCLEOTIDE SEQUENCE [LARGE SCALE GENOMIC DNA]</scope>
</reference>